<dbReference type="GO" id="GO:0003724">
    <property type="term" value="F:RNA helicase activity"/>
    <property type="evidence" value="ECO:0007669"/>
    <property type="project" value="UniProtKB-EC"/>
</dbReference>
<evidence type="ECO:0000256" key="1">
    <source>
        <dbReference type="ARBA" id="ARBA00004123"/>
    </source>
</evidence>
<dbReference type="EMBL" id="JASUXU010000002">
    <property type="protein sequence ID" value="KAK0327604.1"/>
    <property type="molecule type" value="Genomic_DNA"/>
</dbReference>
<feature type="domain" description="Helicase C-terminal" evidence="14">
    <location>
        <begin position="483"/>
        <end position="637"/>
    </location>
</feature>
<evidence type="ECO:0000256" key="8">
    <source>
        <dbReference type="ARBA" id="ARBA00022884"/>
    </source>
</evidence>
<reference evidence="16" key="1">
    <citation type="submission" date="2021-12" db="EMBL/GenBank/DDBJ databases">
        <title>Black yeast isolated from Biological Soil Crust.</title>
        <authorList>
            <person name="Kurbessoian T."/>
        </authorList>
    </citation>
    <scope>NUCLEOTIDE SEQUENCE</scope>
    <source>
        <strain evidence="16">CCFEE 5208</strain>
    </source>
</reference>
<dbReference type="Pfam" id="PF00270">
    <property type="entry name" value="DEAD"/>
    <property type="match status" value="1"/>
</dbReference>
<dbReference type="PROSITE" id="PS51194">
    <property type="entry name" value="HELICASE_CTER"/>
    <property type="match status" value="1"/>
</dbReference>
<dbReference type="GO" id="GO:0003723">
    <property type="term" value="F:RNA binding"/>
    <property type="evidence" value="ECO:0007669"/>
    <property type="project" value="UniProtKB-KW"/>
</dbReference>
<evidence type="ECO:0000256" key="7">
    <source>
        <dbReference type="ARBA" id="ARBA00022840"/>
    </source>
</evidence>
<feature type="compositionally biased region" description="Basic and acidic residues" evidence="12">
    <location>
        <begin position="155"/>
        <end position="167"/>
    </location>
</feature>
<feature type="short sequence motif" description="Q motif" evidence="11">
    <location>
        <begin position="194"/>
        <end position="222"/>
    </location>
</feature>
<dbReference type="GO" id="GO:0005634">
    <property type="term" value="C:nucleus"/>
    <property type="evidence" value="ECO:0007669"/>
    <property type="project" value="UniProtKB-SubCell"/>
</dbReference>
<dbReference type="Pfam" id="PF00271">
    <property type="entry name" value="Helicase_C"/>
    <property type="match status" value="1"/>
</dbReference>
<dbReference type="Proteomes" id="UP001168146">
    <property type="component" value="Unassembled WGS sequence"/>
</dbReference>
<gene>
    <name evidence="16" type="primary">MAK5_1</name>
    <name evidence="16" type="ORF">LTR82_001120</name>
</gene>
<dbReference type="PANTHER" id="PTHR47959:SF1">
    <property type="entry name" value="ATP-DEPENDENT RNA HELICASE DBPA"/>
    <property type="match status" value="1"/>
</dbReference>
<evidence type="ECO:0000256" key="12">
    <source>
        <dbReference type="SAM" id="MobiDB-lite"/>
    </source>
</evidence>
<dbReference type="PROSITE" id="PS51195">
    <property type="entry name" value="Q_MOTIF"/>
    <property type="match status" value="1"/>
</dbReference>
<dbReference type="InterPro" id="IPR000629">
    <property type="entry name" value="RNA-helicase_DEAD-box_CS"/>
</dbReference>
<sequence length="853" mass="92765">MAAQDKKRMLPASIAAMRSRKKQKLSGAGDRPVVPPQPAKTSVRSDALAWKDVSLPDRLENYEGFFGLEEIDDVDVMKDDSTGKVSFLSSKPAYAAQVQSGPVDSGEEAVHSHDEGEEWSGFGDATQNPAAAAMLAPSKTGSAALEKPAKQRKQTKADEPPKKKEGSKITSTADSTAAFKTLTEELTPKEADVSAWRGLNLSPDTLSSLSKLGFAKPTPIQRSAIPDILAGHDVIGKASTGSGKTLAFGIPILERFLELRSTSHRSNGAKAPLALILSPTRELAHQLDKHLTALCSHGLEDGPSIATLTGGLSMQKQERLLKYADIVIGTPGRLWEVMSAGQGTIKALQQIQFLVVDEADRLLSEGHFKEVEEILNALEREDDTNDDNEEAEEEQVPSSRGEHARQTLIFSATFDRGLQRKLAGKGKIGGESKIDKDSMEYLLAKIKFREEKPKFVDVNPFNQLATGLKEGLIECSGPEKDLYLYALLLLHRNTRALVFTNSIDAVRRITLLLQNLGLPAVALHSGMMQKARLRSIERFTQASNSGKPSSSILVATDVAARGLDIPNVKLVIHYHLPRAADTYVHRSGRTARAGQQGSSILICGPEEVAGVRRLVAKVHAQSAAADEESVSEAAKQGHYIRTLDVDRRIVSRLKPRTVLAKKLADTVIAKEKAHKADDFFRSAAEELGVDYDSEEFEKTDNGRRGRGSKRKANEREAREFTKADVGAMRAELRALLAQRVNVGVSEKYLTSGGVDVEELLRQKEEGGDKGSGTLPDLTCTRATYRSLERAMHAIIRAKPALKRSPGHARGLMAGLGQWLLCLASRVSPLGERYEGTTNSNKALKGRHVVFTGD</sequence>
<keyword evidence="4" id="KW-0547">Nucleotide-binding</keyword>
<evidence type="ECO:0000259" key="15">
    <source>
        <dbReference type="PROSITE" id="PS51195"/>
    </source>
</evidence>
<comment type="catalytic activity">
    <reaction evidence="10">
        <text>ATP + H2O = ADP + phosphate + H(+)</text>
        <dbReference type="Rhea" id="RHEA:13065"/>
        <dbReference type="ChEBI" id="CHEBI:15377"/>
        <dbReference type="ChEBI" id="CHEBI:15378"/>
        <dbReference type="ChEBI" id="CHEBI:30616"/>
        <dbReference type="ChEBI" id="CHEBI:43474"/>
        <dbReference type="ChEBI" id="CHEBI:456216"/>
        <dbReference type="EC" id="3.6.4.13"/>
    </reaction>
</comment>
<dbReference type="GO" id="GO:0005524">
    <property type="term" value="F:ATP binding"/>
    <property type="evidence" value="ECO:0007669"/>
    <property type="project" value="UniProtKB-KW"/>
</dbReference>
<dbReference type="AlphaFoldDB" id="A0AAN6JF99"/>
<proteinExistence type="predicted"/>
<accession>A0AAN6JF99</accession>
<dbReference type="InterPro" id="IPR027417">
    <property type="entry name" value="P-loop_NTPase"/>
</dbReference>
<dbReference type="Gene3D" id="3.40.50.300">
    <property type="entry name" value="P-loop containing nucleotide triphosphate hydrolases"/>
    <property type="match status" value="2"/>
</dbReference>
<organism evidence="16 17">
    <name type="scientific">Friedmanniomyces endolithicus</name>
    <dbReference type="NCBI Taxonomy" id="329885"/>
    <lineage>
        <taxon>Eukaryota</taxon>
        <taxon>Fungi</taxon>
        <taxon>Dikarya</taxon>
        <taxon>Ascomycota</taxon>
        <taxon>Pezizomycotina</taxon>
        <taxon>Dothideomycetes</taxon>
        <taxon>Dothideomycetidae</taxon>
        <taxon>Mycosphaerellales</taxon>
        <taxon>Teratosphaeriaceae</taxon>
        <taxon>Friedmanniomyces</taxon>
    </lineage>
</organism>
<dbReference type="GO" id="GO:0005829">
    <property type="term" value="C:cytosol"/>
    <property type="evidence" value="ECO:0007669"/>
    <property type="project" value="TreeGrafter"/>
</dbReference>
<comment type="subcellular location">
    <subcellularLocation>
        <location evidence="1">Nucleus</location>
    </subcellularLocation>
</comment>
<evidence type="ECO:0000259" key="13">
    <source>
        <dbReference type="PROSITE" id="PS51192"/>
    </source>
</evidence>
<feature type="region of interest" description="Disordered" evidence="12">
    <location>
        <begin position="94"/>
        <end position="125"/>
    </location>
</feature>
<keyword evidence="8" id="KW-0694">RNA-binding</keyword>
<feature type="region of interest" description="Disordered" evidence="12">
    <location>
        <begin position="1"/>
        <end position="42"/>
    </location>
</feature>
<evidence type="ECO:0000256" key="4">
    <source>
        <dbReference type="ARBA" id="ARBA00022741"/>
    </source>
</evidence>
<evidence type="ECO:0000256" key="11">
    <source>
        <dbReference type="PROSITE-ProRule" id="PRU00552"/>
    </source>
</evidence>
<dbReference type="PROSITE" id="PS00039">
    <property type="entry name" value="DEAD_ATP_HELICASE"/>
    <property type="match status" value="1"/>
</dbReference>
<keyword evidence="9" id="KW-0539">Nucleus</keyword>
<dbReference type="SMART" id="SM00490">
    <property type="entry name" value="HELICc"/>
    <property type="match status" value="1"/>
</dbReference>
<dbReference type="GO" id="GO:0016787">
    <property type="term" value="F:hydrolase activity"/>
    <property type="evidence" value="ECO:0007669"/>
    <property type="project" value="UniProtKB-KW"/>
</dbReference>
<evidence type="ECO:0000256" key="6">
    <source>
        <dbReference type="ARBA" id="ARBA00022806"/>
    </source>
</evidence>
<dbReference type="GO" id="GO:0010467">
    <property type="term" value="P:gene expression"/>
    <property type="evidence" value="ECO:0007669"/>
    <property type="project" value="UniProtKB-ARBA"/>
</dbReference>
<evidence type="ECO:0000313" key="16">
    <source>
        <dbReference type="EMBL" id="KAK0327604.1"/>
    </source>
</evidence>
<feature type="region of interest" description="Disordered" evidence="12">
    <location>
        <begin position="379"/>
        <end position="403"/>
    </location>
</feature>
<dbReference type="PANTHER" id="PTHR47959">
    <property type="entry name" value="ATP-DEPENDENT RNA HELICASE RHLE-RELATED"/>
    <property type="match status" value="1"/>
</dbReference>
<dbReference type="CDD" id="cd18787">
    <property type="entry name" value="SF2_C_DEAD"/>
    <property type="match status" value="1"/>
</dbReference>
<dbReference type="InterPro" id="IPR050079">
    <property type="entry name" value="DEAD_box_RNA_helicase"/>
</dbReference>
<name>A0AAN6JF99_9PEZI</name>
<feature type="region of interest" description="Disordered" evidence="12">
    <location>
        <begin position="138"/>
        <end position="176"/>
    </location>
</feature>
<dbReference type="InterPro" id="IPR001650">
    <property type="entry name" value="Helicase_C-like"/>
</dbReference>
<evidence type="ECO:0000313" key="17">
    <source>
        <dbReference type="Proteomes" id="UP001168146"/>
    </source>
</evidence>
<feature type="region of interest" description="Disordered" evidence="12">
    <location>
        <begin position="694"/>
        <end position="715"/>
    </location>
</feature>
<keyword evidence="3" id="KW-0690">Ribosome biogenesis</keyword>
<dbReference type="EC" id="3.6.4.13" evidence="2"/>
<feature type="compositionally biased region" description="Acidic residues" evidence="12">
    <location>
        <begin position="380"/>
        <end position="395"/>
    </location>
</feature>
<keyword evidence="7" id="KW-0067">ATP-binding</keyword>
<keyword evidence="5 16" id="KW-0378">Hydrolase</keyword>
<feature type="domain" description="Helicase ATP-binding" evidence="13">
    <location>
        <begin position="225"/>
        <end position="432"/>
    </location>
</feature>
<dbReference type="InterPro" id="IPR014001">
    <property type="entry name" value="Helicase_ATP-bd"/>
</dbReference>
<dbReference type="InterPro" id="IPR011545">
    <property type="entry name" value="DEAD/DEAH_box_helicase_dom"/>
</dbReference>
<feature type="domain" description="DEAD-box RNA helicase Q" evidence="15">
    <location>
        <begin position="194"/>
        <end position="222"/>
    </location>
</feature>
<evidence type="ECO:0000256" key="5">
    <source>
        <dbReference type="ARBA" id="ARBA00022801"/>
    </source>
</evidence>
<dbReference type="SUPFAM" id="SSF52540">
    <property type="entry name" value="P-loop containing nucleoside triphosphate hydrolases"/>
    <property type="match status" value="1"/>
</dbReference>
<evidence type="ECO:0000256" key="9">
    <source>
        <dbReference type="ARBA" id="ARBA00023242"/>
    </source>
</evidence>
<comment type="caution">
    <text evidence="16">The sequence shown here is derived from an EMBL/GenBank/DDBJ whole genome shotgun (WGS) entry which is preliminary data.</text>
</comment>
<keyword evidence="6 16" id="KW-0347">Helicase</keyword>
<evidence type="ECO:0000256" key="3">
    <source>
        <dbReference type="ARBA" id="ARBA00022517"/>
    </source>
</evidence>
<evidence type="ECO:0000256" key="10">
    <source>
        <dbReference type="ARBA" id="ARBA00047984"/>
    </source>
</evidence>
<dbReference type="SMART" id="SM00487">
    <property type="entry name" value="DEXDc"/>
    <property type="match status" value="1"/>
</dbReference>
<evidence type="ECO:0000256" key="2">
    <source>
        <dbReference type="ARBA" id="ARBA00012552"/>
    </source>
</evidence>
<protein>
    <recommendedName>
        <fullName evidence="2">RNA helicase</fullName>
        <ecNumber evidence="2">3.6.4.13</ecNumber>
    </recommendedName>
</protein>
<dbReference type="InterPro" id="IPR014014">
    <property type="entry name" value="RNA_helicase_DEAD_Q_motif"/>
</dbReference>
<evidence type="ECO:0000259" key="14">
    <source>
        <dbReference type="PROSITE" id="PS51194"/>
    </source>
</evidence>
<dbReference type="GO" id="GO:0042254">
    <property type="term" value="P:ribosome biogenesis"/>
    <property type="evidence" value="ECO:0007669"/>
    <property type="project" value="UniProtKB-KW"/>
</dbReference>
<dbReference type="PROSITE" id="PS51192">
    <property type="entry name" value="HELICASE_ATP_BIND_1"/>
    <property type="match status" value="1"/>
</dbReference>
<dbReference type="CDD" id="cd17946">
    <property type="entry name" value="DEADc_DDX24"/>
    <property type="match status" value="1"/>
</dbReference>